<reference evidence="1" key="1">
    <citation type="journal article" date="2014" name="Front. Microbiol.">
        <title>High frequency of phylogenetically diverse reductive dehalogenase-homologous genes in deep subseafloor sedimentary metagenomes.</title>
        <authorList>
            <person name="Kawai M."/>
            <person name="Futagami T."/>
            <person name="Toyoda A."/>
            <person name="Takaki Y."/>
            <person name="Nishi S."/>
            <person name="Hori S."/>
            <person name="Arai W."/>
            <person name="Tsubouchi T."/>
            <person name="Morono Y."/>
            <person name="Uchiyama I."/>
            <person name="Ito T."/>
            <person name="Fujiyama A."/>
            <person name="Inagaki F."/>
            <person name="Takami H."/>
        </authorList>
    </citation>
    <scope>NUCLEOTIDE SEQUENCE</scope>
    <source>
        <strain evidence="1">Expedition CK06-06</strain>
    </source>
</reference>
<comment type="caution">
    <text evidence="1">The sequence shown here is derived from an EMBL/GenBank/DDBJ whole genome shotgun (WGS) entry which is preliminary data.</text>
</comment>
<sequence>MAWQKVAEGVSLYELRQTVADMELPKGSKIR</sequence>
<organism evidence="1">
    <name type="scientific">marine sediment metagenome</name>
    <dbReference type="NCBI Taxonomy" id="412755"/>
    <lineage>
        <taxon>unclassified sequences</taxon>
        <taxon>metagenomes</taxon>
        <taxon>ecological metagenomes</taxon>
    </lineage>
</organism>
<gene>
    <name evidence="1" type="ORF">S12H4_23398</name>
</gene>
<accession>X1SXZ6</accession>
<protein>
    <submittedName>
        <fullName evidence="1">Uncharacterized protein</fullName>
    </submittedName>
</protein>
<dbReference type="AlphaFoldDB" id="X1SXZ6"/>
<evidence type="ECO:0000313" key="1">
    <source>
        <dbReference type="EMBL" id="GAI83976.1"/>
    </source>
</evidence>
<proteinExistence type="predicted"/>
<dbReference type="EMBL" id="BARW01012421">
    <property type="protein sequence ID" value="GAI83976.1"/>
    <property type="molecule type" value="Genomic_DNA"/>
</dbReference>
<feature type="non-terminal residue" evidence="1">
    <location>
        <position position="31"/>
    </location>
</feature>
<name>X1SXZ6_9ZZZZ</name>